<dbReference type="Proteomes" id="UP000625711">
    <property type="component" value="Unassembled WGS sequence"/>
</dbReference>
<evidence type="ECO:0000313" key="1">
    <source>
        <dbReference type="EMBL" id="KAF7285267.1"/>
    </source>
</evidence>
<evidence type="ECO:0000313" key="2">
    <source>
        <dbReference type="Proteomes" id="UP000625711"/>
    </source>
</evidence>
<comment type="caution">
    <text evidence="1">The sequence shown here is derived from an EMBL/GenBank/DDBJ whole genome shotgun (WGS) entry which is preliminary data.</text>
</comment>
<protein>
    <submittedName>
        <fullName evidence="1">Uncharacterized protein</fullName>
    </submittedName>
</protein>
<gene>
    <name evidence="1" type="ORF">GWI33_011396</name>
</gene>
<reference evidence="1" key="1">
    <citation type="submission" date="2020-08" db="EMBL/GenBank/DDBJ databases">
        <title>Genome sequencing and assembly of the red palm weevil Rhynchophorus ferrugineus.</title>
        <authorList>
            <person name="Dias G.B."/>
            <person name="Bergman C.M."/>
            <person name="Manee M."/>
        </authorList>
    </citation>
    <scope>NUCLEOTIDE SEQUENCE</scope>
    <source>
        <strain evidence="1">AA-2017</strain>
        <tissue evidence="1">Whole larva</tissue>
    </source>
</reference>
<proteinExistence type="predicted"/>
<accession>A0A834J1M5</accession>
<dbReference type="EMBL" id="JAACXV010000058">
    <property type="protein sequence ID" value="KAF7285267.1"/>
    <property type="molecule type" value="Genomic_DNA"/>
</dbReference>
<name>A0A834J1M5_RHYFE</name>
<organism evidence="1 2">
    <name type="scientific">Rhynchophorus ferrugineus</name>
    <name type="common">Red palm weevil</name>
    <name type="synonym">Curculio ferrugineus</name>
    <dbReference type="NCBI Taxonomy" id="354439"/>
    <lineage>
        <taxon>Eukaryota</taxon>
        <taxon>Metazoa</taxon>
        <taxon>Ecdysozoa</taxon>
        <taxon>Arthropoda</taxon>
        <taxon>Hexapoda</taxon>
        <taxon>Insecta</taxon>
        <taxon>Pterygota</taxon>
        <taxon>Neoptera</taxon>
        <taxon>Endopterygota</taxon>
        <taxon>Coleoptera</taxon>
        <taxon>Polyphaga</taxon>
        <taxon>Cucujiformia</taxon>
        <taxon>Curculionidae</taxon>
        <taxon>Dryophthorinae</taxon>
        <taxon>Rhynchophorus</taxon>
    </lineage>
</organism>
<dbReference type="AlphaFoldDB" id="A0A834J1M5"/>
<keyword evidence="2" id="KW-1185">Reference proteome</keyword>
<sequence>MNERKNTHEINSRESDEASSFLIISPEKKLITKYLNLSKFNVSNALINVNIPFKFIRSLADNVSKRLACDAFQELSVPFKIEHPDDLEPVDDKTKTRGYSPSVTLYILVTSNFHFWHQIYD</sequence>